<gene>
    <name evidence="1" type="ORF">ACFSB2_23530</name>
</gene>
<name>A0ABW4JNQ0_9BACL</name>
<dbReference type="Proteomes" id="UP001597079">
    <property type="component" value="Unassembled WGS sequence"/>
</dbReference>
<evidence type="ECO:0000313" key="1">
    <source>
        <dbReference type="EMBL" id="MFD1677638.1"/>
    </source>
</evidence>
<dbReference type="RefSeq" id="WP_377945547.1">
    <property type="nucleotide sequence ID" value="NZ_JBHUCX010000095.1"/>
</dbReference>
<organism evidence="1 2">
    <name type="scientific">Alicyclobacillus fodiniaquatilis</name>
    <dbReference type="NCBI Taxonomy" id="1661150"/>
    <lineage>
        <taxon>Bacteria</taxon>
        <taxon>Bacillati</taxon>
        <taxon>Bacillota</taxon>
        <taxon>Bacilli</taxon>
        <taxon>Bacillales</taxon>
        <taxon>Alicyclobacillaceae</taxon>
        <taxon>Alicyclobacillus</taxon>
    </lineage>
</organism>
<dbReference type="EMBL" id="JBHUCX010000095">
    <property type="protein sequence ID" value="MFD1677638.1"/>
    <property type="molecule type" value="Genomic_DNA"/>
</dbReference>
<reference evidence="2" key="1">
    <citation type="journal article" date="2019" name="Int. J. Syst. Evol. Microbiol.">
        <title>The Global Catalogue of Microorganisms (GCM) 10K type strain sequencing project: providing services to taxonomists for standard genome sequencing and annotation.</title>
        <authorList>
            <consortium name="The Broad Institute Genomics Platform"/>
            <consortium name="The Broad Institute Genome Sequencing Center for Infectious Disease"/>
            <person name="Wu L."/>
            <person name="Ma J."/>
        </authorList>
    </citation>
    <scope>NUCLEOTIDE SEQUENCE [LARGE SCALE GENOMIC DNA]</scope>
    <source>
        <strain evidence="2">CGMCC 1.12286</strain>
    </source>
</reference>
<accession>A0ABW4JNQ0</accession>
<sequence length="129" mass="14311">MVSGLHVLVLELVEGEHPDFTDEAVTEAVFHQLGECSAKWGESAVKLLRGESTYRPNQIFLEEKFHTFMCDVVTKNTIENRLWEMAALANQMECTVRAIGGQNYAMLLGTSALVSVASWRSKLPACPLP</sequence>
<comment type="caution">
    <text evidence="1">The sequence shown here is derived from an EMBL/GenBank/DDBJ whole genome shotgun (WGS) entry which is preliminary data.</text>
</comment>
<evidence type="ECO:0000313" key="2">
    <source>
        <dbReference type="Proteomes" id="UP001597079"/>
    </source>
</evidence>
<keyword evidence="2" id="KW-1185">Reference proteome</keyword>
<protein>
    <submittedName>
        <fullName evidence="1">Uncharacterized protein</fullName>
    </submittedName>
</protein>
<proteinExistence type="predicted"/>